<keyword evidence="3" id="KW-1185">Reference proteome</keyword>
<proteinExistence type="predicted"/>
<dbReference type="SUPFAM" id="SSF89082">
    <property type="entry name" value="Antibiotic binding domain of TipA-like multidrug resistance regulators"/>
    <property type="match status" value="1"/>
</dbReference>
<dbReference type="Pfam" id="PF07739">
    <property type="entry name" value="TipAS"/>
    <property type="match status" value="1"/>
</dbReference>
<dbReference type="EMBL" id="JANIPJ010000010">
    <property type="protein sequence ID" value="MCR2805118.1"/>
    <property type="molecule type" value="Genomic_DNA"/>
</dbReference>
<name>A0A9X2SAZ3_9BACL</name>
<dbReference type="AlphaFoldDB" id="A0A9X2SAZ3"/>
<dbReference type="Proteomes" id="UP001141950">
    <property type="component" value="Unassembled WGS sequence"/>
</dbReference>
<feature type="domain" description="TipAS antibiotic-recognition" evidence="1">
    <location>
        <begin position="18"/>
        <end position="131"/>
    </location>
</feature>
<protein>
    <submittedName>
        <fullName evidence="2">TipAS antibiotic-recognition domain-containing protein</fullName>
    </submittedName>
</protein>
<evidence type="ECO:0000259" key="1">
    <source>
        <dbReference type="Pfam" id="PF07739"/>
    </source>
</evidence>
<dbReference type="RefSeq" id="WP_257447033.1">
    <property type="nucleotide sequence ID" value="NZ_JANIPJ010000010.1"/>
</dbReference>
<comment type="caution">
    <text evidence="2">The sequence shown here is derived from an EMBL/GenBank/DDBJ whole genome shotgun (WGS) entry which is preliminary data.</text>
</comment>
<organism evidence="2 3">
    <name type="scientific">Paenibacillus soyae</name>
    <dbReference type="NCBI Taxonomy" id="2969249"/>
    <lineage>
        <taxon>Bacteria</taxon>
        <taxon>Bacillati</taxon>
        <taxon>Bacillota</taxon>
        <taxon>Bacilli</taxon>
        <taxon>Bacillales</taxon>
        <taxon>Paenibacillaceae</taxon>
        <taxon>Paenibacillus</taxon>
    </lineage>
</organism>
<reference evidence="2" key="1">
    <citation type="submission" date="2022-08" db="EMBL/GenBank/DDBJ databases">
        <title>The genomic sequence of strain Paenibacillus sp. SCIV0701.</title>
        <authorList>
            <person name="Zhao H."/>
        </authorList>
    </citation>
    <scope>NUCLEOTIDE SEQUENCE</scope>
    <source>
        <strain evidence="2">SCIV0701</strain>
    </source>
</reference>
<evidence type="ECO:0000313" key="2">
    <source>
        <dbReference type="EMBL" id="MCR2805118.1"/>
    </source>
</evidence>
<dbReference type="Gene3D" id="1.10.490.50">
    <property type="entry name" value="Antibiotic binding domain of TipA-like multidrug resistance regulators"/>
    <property type="match status" value="1"/>
</dbReference>
<gene>
    <name evidence="2" type="ORF">NQZ67_14625</name>
</gene>
<dbReference type="InterPro" id="IPR036244">
    <property type="entry name" value="TipA-like_antibiotic-bd"/>
</dbReference>
<dbReference type="InterPro" id="IPR012925">
    <property type="entry name" value="TipAS_dom"/>
</dbReference>
<accession>A0A9X2SAZ3</accession>
<sequence>MTNKNKKKAFDFSGSNPFEKDARKLWGDKKVDESNAKVDAMLRKGQLWNFEDELNYLYQRLADMRHEDPKSPKAQQAIGEWYKLLSRVNTYSMEAFRGLGQMYVNDPRFKNNIDEFGEGLAVFMRDAMAHFADNAKS</sequence>
<evidence type="ECO:0000313" key="3">
    <source>
        <dbReference type="Proteomes" id="UP001141950"/>
    </source>
</evidence>